<sequence length="36" mass="4170">MLKWIVLIVLWFMVMHLIMEAMTEATTAGLLMIMGM</sequence>
<evidence type="ECO:0000313" key="1">
    <source>
        <dbReference type="EMBL" id="CAB4157865.1"/>
    </source>
</evidence>
<reference evidence="1" key="1">
    <citation type="submission" date="2020-04" db="EMBL/GenBank/DDBJ databases">
        <authorList>
            <person name="Chiriac C."/>
            <person name="Salcher M."/>
            <person name="Ghai R."/>
            <person name="Kavagutti S V."/>
        </authorList>
    </citation>
    <scope>NUCLEOTIDE SEQUENCE</scope>
</reference>
<accession>A0A6J5NKY5</accession>
<dbReference type="EMBL" id="LR796657">
    <property type="protein sequence ID" value="CAB4157865.1"/>
    <property type="molecule type" value="Genomic_DNA"/>
</dbReference>
<organism evidence="1">
    <name type="scientific">uncultured Caudovirales phage</name>
    <dbReference type="NCBI Taxonomy" id="2100421"/>
    <lineage>
        <taxon>Viruses</taxon>
        <taxon>Duplodnaviria</taxon>
        <taxon>Heunggongvirae</taxon>
        <taxon>Uroviricota</taxon>
        <taxon>Caudoviricetes</taxon>
        <taxon>Peduoviridae</taxon>
        <taxon>Maltschvirus</taxon>
        <taxon>Maltschvirus maltsch</taxon>
    </lineage>
</organism>
<gene>
    <name evidence="1" type="ORF">UFOVP681_50</name>
</gene>
<protein>
    <submittedName>
        <fullName evidence="1">Uncharacterized protein</fullName>
    </submittedName>
</protein>
<name>A0A6J5NKY5_9CAUD</name>
<proteinExistence type="predicted"/>